<reference evidence="1" key="1">
    <citation type="submission" date="1993-06" db="EMBL/GenBank/DDBJ databases">
        <title>Three homologous surface antigen genes identified in the protozoan parasite Giardia intestinalis by multiple sequence alignment of polymerase chain reaction products.</title>
        <authorList>
            <person name="Ey P.L."/>
            <person name="Darby J.M."/>
            <person name="Mayrhofer G."/>
        </authorList>
    </citation>
    <scope>NUCLEOTIDE SEQUENCE</scope>
    <source>
        <strain evidence="1">Bris-768</strain>
    </source>
</reference>
<accession>Q24985</accession>
<dbReference type="EMBL" id="L16809">
    <property type="protein sequence ID" value="AAB59196.1"/>
    <property type="molecule type" value="Genomic_DNA"/>
</dbReference>
<gene>
    <name evidence="1" type="primary">tsp11-IA2</name>
</gene>
<protein>
    <submittedName>
        <fullName evidence="1">Surface protein</fullName>
    </submittedName>
</protein>
<proteinExistence type="predicted"/>
<name>Q24985_GIAIN</name>
<feature type="non-terminal residue" evidence="1">
    <location>
        <position position="1"/>
    </location>
</feature>
<organism evidence="1">
    <name type="scientific">Giardia intestinalis</name>
    <name type="common">Giardia lamblia</name>
    <dbReference type="NCBI Taxonomy" id="5741"/>
    <lineage>
        <taxon>Eukaryota</taxon>
        <taxon>Metamonada</taxon>
        <taxon>Diplomonadida</taxon>
        <taxon>Hexamitidae</taxon>
        <taxon>Giardiinae</taxon>
        <taxon>Giardia</taxon>
    </lineage>
</organism>
<dbReference type="SUPFAM" id="SSF57184">
    <property type="entry name" value="Growth factor receptor domain"/>
    <property type="match status" value="1"/>
</dbReference>
<dbReference type="AlphaFoldDB" id="Q24985"/>
<evidence type="ECO:0000313" key="1">
    <source>
        <dbReference type="EMBL" id="AAB59196.1"/>
    </source>
</evidence>
<feature type="non-terminal residue" evidence="1">
    <location>
        <position position="54"/>
    </location>
</feature>
<dbReference type="InterPro" id="IPR009030">
    <property type="entry name" value="Growth_fac_rcpt_cys_sf"/>
</dbReference>
<sequence length="54" mass="5558">IDSEPTRFAGTAALACCAAFSTRALSTVVDGYTKIENSQTCTKCDSSCETCTGA</sequence>